<comment type="caution">
    <text evidence="1">The sequence shown here is derived from an EMBL/GenBank/DDBJ whole genome shotgun (WGS) entry which is preliminary data.</text>
</comment>
<name>A0ABS8D9S0_9NEIS</name>
<sequence>MAISRKAKVISTSVVLLVGSAIAVQAIWRPFSGFGTVNANQLAIDLSSPDMVIETKALSKIPSDMLKVPLLKDVLTEDFVFYYEQNESRLSISGALRRIAFEHNLTFSESLLNEVFNEPAEVALWRDESGKLKYWLLKVKRNNWAKLLQAAGNVAVSDSQLRQVSSLSVDGDDLPVFALNYGYNKSLLFAASSDQMLVLSDPGMLLAATPEELTASSTQKVSLDKDKSSFASAYLSKSGDAKDHYRQYFHLSKENQSDHQIATSADFLSFGYQSLFSGFEAVRFDFGKGGWKSSVMLDQTKLPEGGWNASAIWQSLPANPALCSSLPLHKATVNDVFKELMPDETEENRNAFINALNGQTAVCWYAKSSMASPLIIANLKSASAAKQSAPLLGRVFEKMIGASEVKNGAKFPVKTQKIGSATIWQRVVSARYGVAKANSLGAMSKNLSAARYFPVALAVSGDKVIFSPDRKLVDDVLSVMSHQYPSAADQVKRGDQTIVMSSPKQLAQLLQNETLAGLPADQEPVLRDVALQRLIPKLKVLAKYPSLSIQLSGTPHSDGWVETNWLFKSAK</sequence>
<keyword evidence="2" id="KW-1185">Reference proteome</keyword>
<dbReference type="NCBIfam" id="NF008500">
    <property type="entry name" value="PRK11410.1"/>
    <property type="match status" value="1"/>
</dbReference>
<dbReference type="InterPro" id="IPR018671">
    <property type="entry name" value="DUF2138"/>
</dbReference>
<dbReference type="RefSeq" id="WP_227181163.1">
    <property type="nucleotide sequence ID" value="NZ_JAJBZT010000006.1"/>
</dbReference>
<dbReference type="EMBL" id="JAJBZT010000006">
    <property type="protein sequence ID" value="MCB6184353.1"/>
    <property type="molecule type" value="Genomic_DNA"/>
</dbReference>
<evidence type="ECO:0000313" key="2">
    <source>
        <dbReference type="Proteomes" id="UP001165395"/>
    </source>
</evidence>
<proteinExistence type="predicted"/>
<dbReference type="Proteomes" id="UP001165395">
    <property type="component" value="Unassembled WGS sequence"/>
</dbReference>
<evidence type="ECO:0000313" key="1">
    <source>
        <dbReference type="EMBL" id="MCB6184353.1"/>
    </source>
</evidence>
<protein>
    <submittedName>
        <fullName evidence="1">DUF2138 family protein</fullName>
    </submittedName>
</protein>
<reference evidence="1" key="1">
    <citation type="submission" date="2021-10" db="EMBL/GenBank/DDBJ databases">
        <title>The complete genome sequence of Leeia sp. TBRC 13508.</title>
        <authorList>
            <person name="Charoenyingcharoen P."/>
            <person name="Yukphan P."/>
        </authorList>
    </citation>
    <scope>NUCLEOTIDE SEQUENCE</scope>
    <source>
        <strain evidence="1">TBRC 13508</strain>
    </source>
</reference>
<organism evidence="1 2">
    <name type="scientific">Leeia speluncae</name>
    <dbReference type="NCBI Taxonomy" id="2884804"/>
    <lineage>
        <taxon>Bacteria</taxon>
        <taxon>Pseudomonadati</taxon>
        <taxon>Pseudomonadota</taxon>
        <taxon>Betaproteobacteria</taxon>
        <taxon>Neisseriales</taxon>
        <taxon>Leeiaceae</taxon>
        <taxon>Leeia</taxon>
    </lineage>
</organism>
<accession>A0ABS8D9S0</accession>
<gene>
    <name evidence="1" type="ORF">LIN78_12435</name>
</gene>
<dbReference type="Pfam" id="PF09909">
    <property type="entry name" value="DUF2138"/>
    <property type="match status" value="1"/>
</dbReference>